<dbReference type="CDD" id="cd20302">
    <property type="entry name" value="cupin_DAD"/>
    <property type="match status" value="1"/>
</dbReference>
<dbReference type="OrthoDB" id="9801227at2"/>
<dbReference type="AlphaFoldDB" id="A0A3L9M111"/>
<comment type="caution">
    <text evidence="2">The sequence shown here is derived from an EMBL/GenBank/DDBJ whole genome shotgun (WGS) entry which is preliminary data.</text>
</comment>
<reference evidence="2 3" key="1">
    <citation type="submission" date="2018-10" db="EMBL/GenBank/DDBJ databases">
        <authorList>
            <person name="Chen X."/>
        </authorList>
    </citation>
    <scope>NUCLEOTIDE SEQUENCE [LARGE SCALE GENOMIC DNA]</scope>
    <source>
        <strain evidence="2 3">YIM 102668</strain>
    </source>
</reference>
<evidence type="ECO:0000259" key="1">
    <source>
        <dbReference type="Pfam" id="PF12973"/>
    </source>
</evidence>
<organism evidence="2 3">
    <name type="scientific">Faecalibacter macacae</name>
    <dbReference type="NCBI Taxonomy" id="1859289"/>
    <lineage>
        <taxon>Bacteria</taxon>
        <taxon>Pseudomonadati</taxon>
        <taxon>Bacteroidota</taxon>
        <taxon>Flavobacteriia</taxon>
        <taxon>Flavobacteriales</taxon>
        <taxon>Weeksellaceae</taxon>
        <taxon>Faecalibacter</taxon>
    </lineage>
</organism>
<evidence type="ECO:0000313" key="3">
    <source>
        <dbReference type="Proteomes" id="UP000275348"/>
    </source>
</evidence>
<gene>
    <name evidence="2" type="ORF">EAH69_12765</name>
</gene>
<dbReference type="InterPro" id="IPR025979">
    <property type="entry name" value="ChrR-like_cupin_dom"/>
</dbReference>
<dbReference type="Gene3D" id="2.60.120.10">
    <property type="entry name" value="Jelly Rolls"/>
    <property type="match status" value="1"/>
</dbReference>
<dbReference type="EMBL" id="RDOJ01000023">
    <property type="protein sequence ID" value="RLZ06675.1"/>
    <property type="molecule type" value="Genomic_DNA"/>
</dbReference>
<proteinExistence type="predicted"/>
<dbReference type="Pfam" id="PF12973">
    <property type="entry name" value="Cupin_7"/>
    <property type="match status" value="1"/>
</dbReference>
<protein>
    <recommendedName>
        <fullName evidence="1">ChrR-like cupin domain-containing protein</fullName>
    </recommendedName>
</protein>
<feature type="domain" description="ChrR-like cupin" evidence="1">
    <location>
        <begin position="28"/>
        <end position="123"/>
    </location>
</feature>
<dbReference type="InterPro" id="IPR014710">
    <property type="entry name" value="RmlC-like_jellyroll"/>
</dbReference>
<dbReference type="SUPFAM" id="SSF51182">
    <property type="entry name" value="RmlC-like cupins"/>
    <property type="match status" value="1"/>
</dbReference>
<keyword evidence="3" id="KW-1185">Reference proteome</keyword>
<name>A0A3L9M111_9FLAO</name>
<evidence type="ECO:0000313" key="2">
    <source>
        <dbReference type="EMBL" id="RLZ06675.1"/>
    </source>
</evidence>
<dbReference type="RefSeq" id="WP_121935599.1">
    <property type="nucleotide sequence ID" value="NZ_RDOJ01000023.1"/>
</dbReference>
<dbReference type="InterPro" id="IPR011051">
    <property type="entry name" value="RmlC_Cupin_sf"/>
</dbReference>
<sequence>MNEQLKEITPFYWMTEPKLTHKENNVKEFVNPDDIPWTDWLMPGTKFKLLYCDLASGFFTILLEVEAGVQASVHWHFGTAQAYILKGSFYYDKGDIGDISNCYTCETGGSVHQPFSDEGCVMLGIMFGPIAGYHEGKMVVVADAKLHYELAKQNNATSQTTVVGYIQEPLK</sequence>
<accession>A0A3L9M111</accession>
<dbReference type="Proteomes" id="UP000275348">
    <property type="component" value="Unassembled WGS sequence"/>
</dbReference>